<proteinExistence type="predicted"/>
<dbReference type="EMBL" id="JH719381">
    <property type="protein sequence ID" value="EJB02893.1"/>
    <property type="molecule type" value="Genomic_DNA"/>
</dbReference>
<accession>J0GZ78</accession>
<feature type="transmembrane region" description="Helical" evidence="1">
    <location>
        <begin position="12"/>
        <end position="39"/>
    </location>
</feature>
<dbReference type="HOGENOM" id="CLU_2737269_0_0_5"/>
<dbReference type="RefSeq" id="WP_003586789.1">
    <property type="nucleotide sequence ID" value="NZ_JH719381.1"/>
</dbReference>
<dbReference type="AlphaFoldDB" id="J0GZ78"/>
<dbReference type="Proteomes" id="UP000005092">
    <property type="component" value="Unassembled WGS sequence"/>
</dbReference>
<evidence type="ECO:0000313" key="3">
    <source>
        <dbReference type="Proteomes" id="UP000005092"/>
    </source>
</evidence>
<organism evidence="2 3">
    <name type="scientific">Rhizobium leguminosarum bv. trifolii WSM597</name>
    <dbReference type="NCBI Taxonomy" id="754764"/>
    <lineage>
        <taxon>Bacteria</taxon>
        <taxon>Pseudomonadati</taxon>
        <taxon>Pseudomonadota</taxon>
        <taxon>Alphaproteobacteria</taxon>
        <taxon>Hyphomicrobiales</taxon>
        <taxon>Rhizobiaceae</taxon>
        <taxon>Rhizobium/Agrobacterium group</taxon>
        <taxon>Rhizobium</taxon>
    </lineage>
</organism>
<dbReference type="OrthoDB" id="6595037at2"/>
<keyword evidence="1" id="KW-0812">Transmembrane</keyword>
<protein>
    <submittedName>
        <fullName evidence="2">Uncharacterized protein</fullName>
    </submittedName>
</protein>
<gene>
    <name evidence="2" type="ORF">Rleg9DRAFT_1707</name>
</gene>
<sequence length="71" mass="7398">MRFLRFAGRVVRSVVSIAVGVIPALVRDAVGLLGAAAIAYGSWLVYVPAGYIVAGVLLILFAILTAPRSQA</sequence>
<keyword evidence="1" id="KW-1133">Transmembrane helix</keyword>
<keyword evidence="1" id="KW-0472">Membrane</keyword>
<feature type="transmembrane region" description="Helical" evidence="1">
    <location>
        <begin position="45"/>
        <end position="66"/>
    </location>
</feature>
<evidence type="ECO:0000313" key="2">
    <source>
        <dbReference type="EMBL" id="EJB02893.1"/>
    </source>
</evidence>
<evidence type="ECO:0000256" key="1">
    <source>
        <dbReference type="SAM" id="Phobius"/>
    </source>
</evidence>
<reference evidence="2 3" key="1">
    <citation type="submission" date="2012-02" db="EMBL/GenBank/DDBJ databases">
        <title>Improved High-Quality Draft Sequence of Rhizobium leguminosarum bv. trifolii WSM597.</title>
        <authorList>
            <consortium name="US DOE Joint Genome Institute"/>
            <person name="Lucas S."/>
            <person name="Han J."/>
            <person name="Lapidus A."/>
            <person name="Cheng J.-F."/>
            <person name="Goodwin L."/>
            <person name="Pitluck S."/>
            <person name="Peters L."/>
            <person name="Ovchinnikova G."/>
            <person name="Held B."/>
            <person name="Detter J.C."/>
            <person name="Han C."/>
            <person name="Tapia R."/>
            <person name="Land M."/>
            <person name="Hauser L."/>
            <person name="Kyrpides N."/>
            <person name="Ivanova N."/>
            <person name="Pagani I."/>
            <person name="Brau L."/>
            <person name="Yates R."/>
            <person name="O'Hara G."/>
            <person name="Rui T."/>
            <person name="Howieson J."/>
            <person name="Reeve W."/>
            <person name="Woyke T."/>
        </authorList>
    </citation>
    <scope>NUCLEOTIDE SEQUENCE [LARGE SCALE GENOMIC DNA]</scope>
    <source>
        <strain evidence="2 3">WSM597</strain>
    </source>
</reference>
<name>J0GZ78_RHILT</name>